<feature type="compositionally biased region" description="Basic residues" evidence="1">
    <location>
        <begin position="12"/>
        <end position="21"/>
    </location>
</feature>
<dbReference type="Pfam" id="PF14383">
    <property type="entry name" value="VARLMGL"/>
    <property type="match status" value="1"/>
</dbReference>
<dbReference type="PANTHER" id="PTHR46836">
    <property type="entry name" value="AFADIN"/>
    <property type="match status" value="1"/>
</dbReference>
<proteinExistence type="predicted"/>
<keyword evidence="6" id="KW-1185">Reference proteome</keyword>
<accession>A0A843UKK3</accession>
<dbReference type="OrthoDB" id="1925259at2759"/>
<dbReference type="InterPro" id="IPR022212">
    <property type="entry name" value="DUF3741"/>
</dbReference>
<dbReference type="Pfam" id="PF12552">
    <property type="entry name" value="DUF3741"/>
    <property type="match status" value="1"/>
</dbReference>
<dbReference type="PANTHER" id="PTHR46836:SF8">
    <property type="entry name" value="AFADIN"/>
    <property type="match status" value="1"/>
</dbReference>
<feature type="compositionally biased region" description="Low complexity" evidence="1">
    <location>
        <begin position="598"/>
        <end position="613"/>
    </location>
</feature>
<evidence type="ECO:0008006" key="7">
    <source>
        <dbReference type="Google" id="ProtNLM"/>
    </source>
</evidence>
<feature type="compositionally biased region" description="Polar residues" evidence="1">
    <location>
        <begin position="736"/>
        <end position="750"/>
    </location>
</feature>
<dbReference type="Proteomes" id="UP000652761">
    <property type="component" value="Unassembled WGS sequence"/>
</dbReference>
<protein>
    <recommendedName>
        <fullName evidence="7">DUF4378 domain-containing protein</fullName>
    </recommendedName>
</protein>
<feature type="domain" description="DUF3741" evidence="2">
    <location>
        <begin position="213"/>
        <end position="257"/>
    </location>
</feature>
<dbReference type="EMBL" id="NMUH01000657">
    <property type="protein sequence ID" value="MQL82857.1"/>
    <property type="molecule type" value="Genomic_DNA"/>
</dbReference>
<dbReference type="AlphaFoldDB" id="A0A843UKK3"/>
<feature type="region of interest" description="Disordered" evidence="1">
    <location>
        <begin position="593"/>
        <end position="614"/>
    </location>
</feature>
<sequence length="1025" mass="116292">MLDVDRLQHSGRGGRSRRRERPPRPAFGEWEDGVPELRAHGGGDGELLASTDGARGGEGNRQNKQRVNTLVSASDCSSKNPMQLNTLAFELAQGSSKKVSGTSIKMLIDQEITRGMQPRRRSPGVVAKLMGLDSLPTQQTQFMRKESVSCLHKGSSEGFLRKQLSYDFEDPQNYFEDVFEVMETKMTEEPGNWPVQKSSSKTRQKQRKIDYIRQKFMDVKRLSTDEKLQNSKQFSEALEVLESNKDLFLKLLQEPSSLFIKHLEEYQSSSTTPEASHIMILKSYITEYEINDLHWISERKAEKRTHFKRNIVDKYENDFVSHCIKEHNISLAKKLLKNKLERKTDSTSHPTNIVVLKPSLENVQEKACHENLQFGYCDYRRHREVRRSVTRERFPEFQEQQKFADDVVVTQRSKGSREIAKKISRHMINTVPHGSVETYGLEHNVYPRYRHSHRTPGASTFMDSGTRRRSSNWLEKSHSLAYSTETSVIREARNRLSERWKMIHKSREIGPADQDTSTLGEMLALSDNEMPEMPSSLLPYQKSSRNKISGKEELLRWGSPSGISSRDSWKDECSSSFLRSKSVPASPFVSGAIHSTSDNDNSSMLNNGMNLSSRKSSERCLLNERLISSYKNVKICSNSPQHSDHVVDENTHHMCETSVDQDERQNDRYTKKFSKEKTTISETKNRHDSKPVVCGDGAEVPLPTEQLLLHSAVSAASVDAEGSIICDQKENVAKEPSSNEPITESFPTTTGQACSPIVEVAEHPSPVSVLEPPDENEASPECFERVNADLQAELCVQLQILKSESRETDDKGSVVLSGVDTDVGGEGALQARGNQPTFGDEDNMEFCYLIEVLTGSGFYDADWDMLFSVCFSPESPIAPDVFEKLEAMYHQSAWPRTERKLFFDLINSALAEILAPSMTPRPRIIKPRRIRPIGLHRHLADEVWQTLVRARKEATNDAVGTGMEDLRWLDLGDDIDAVGRWIEKVLYNDLLEELICETRLLDKSVYTCRHCRKNNSLSAKNGNRM</sequence>
<feature type="domain" description="DUF4378" evidence="3">
    <location>
        <begin position="845"/>
        <end position="993"/>
    </location>
</feature>
<evidence type="ECO:0000259" key="3">
    <source>
        <dbReference type="Pfam" id="PF14309"/>
    </source>
</evidence>
<name>A0A843UKK3_COLES</name>
<feature type="region of interest" description="Disordered" evidence="1">
    <location>
        <begin position="731"/>
        <end position="750"/>
    </location>
</feature>
<dbReference type="InterPro" id="IPR032795">
    <property type="entry name" value="DUF3741-assoc"/>
</dbReference>
<feature type="region of interest" description="Disordered" evidence="1">
    <location>
        <begin position="1"/>
        <end position="66"/>
    </location>
</feature>
<feature type="domain" description="DUF3741" evidence="4">
    <location>
        <begin position="119"/>
        <end position="139"/>
    </location>
</feature>
<evidence type="ECO:0000259" key="4">
    <source>
        <dbReference type="Pfam" id="PF14383"/>
    </source>
</evidence>
<gene>
    <name evidence="5" type="ORF">Taro_015340</name>
</gene>
<evidence type="ECO:0000313" key="6">
    <source>
        <dbReference type="Proteomes" id="UP000652761"/>
    </source>
</evidence>
<evidence type="ECO:0000313" key="5">
    <source>
        <dbReference type="EMBL" id="MQL82857.1"/>
    </source>
</evidence>
<dbReference type="InterPro" id="IPR025486">
    <property type="entry name" value="DUF4378"/>
</dbReference>
<dbReference type="Pfam" id="PF14309">
    <property type="entry name" value="DUF4378"/>
    <property type="match status" value="1"/>
</dbReference>
<evidence type="ECO:0000256" key="1">
    <source>
        <dbReference type="SAM" id="MobiDB-lite"/>
    </source>
</evidence>
<evidence type="ECO:0000259" key="2">
    <source>
        <dbReference type="Pfam" id="PF12552"/>
    </source>
</evidence>
<comment type="caution">
    <text evidence="5">The sequence shown here is derived from an EMBL/GenBank/DDBJ whole genome shotgun (WGS) entry which is preliminary data.</text>
</comment>
<reference evidence="5" key="1">
    <citation type="submission" date="2017-07" db="EMBL/GenBank/DDBJ databases">
        <title>Taro Niue Genome Assembly and Annotation.</title>
        <authorList>
            <person name="Atibalentja N."/>
            <person name="Keating K."/>
            <person name="Fields C.J."/>
        </authorList>
    </citation>
    <scope>NUCLEOTIDE SEQUENCE</scope>
    <source>
        <strain evidence="5">Niue_2</strain>
        <tissue evidence="5">Leaf</tissue>
    </source>
</reference>
<organism evidence="5 6">
    <name type="scientific">Colocasia esculenta</name>
    <name type="common">Wild taro</name>
    <name type="synonym">Arum esculentum</name>
    <dbReference type="NCBI Taxonomy" id="4460"/>
    <lineage>
        <taxon>Eukaryota</taxon>
        <taxon>Viridiplantae</taxon>
        <taxon>Streptophyta</taxon>
        <taxon>Embryophyta</taxon>
        <taxon>Tracheophyta</taxon>
        <taxon>Spermatophyta</taxon>
        <taxon>Magnoliopsida</taxon>
        <taxon>Liliopsida</taxon>
        <taxon>Araceae</taxon>
        <taxon>Aroideae</taxon>
        <taxon>Colocasieae</taxon>
        <taxon>Colocasia</taxon>
    </lineage>
</organism>